<evidence type="ECO:0000313" key="17">
    <source>
        <dbReference type="Proteomes" id="UP000245048"/>
    </source>
</evidence>
<dbReference type="InterPro" id="IPR047055">
    <property type="entry name" value="MotA-like"/>
</dbReference>
<feature type="transmembrane region" description="Helical" evidence="13">
    <location>
        <begin position="32"/>
        <end position="50"/>
    </location>
</feature>
<organism evidence="16 17">
    <name type="scientific">Teichococcus aestuarii</name>
    <dbReference type="NCBI Taxonomy" id="568898"/>
    <lineage>
        <taxon>Bacteria</taxon>
        <taxon>Pseudomonadati</taxon>
        <taxon>Pseudomonadota</taxon>
        <taxon>Alphaproteobacteria</taxon>
        <taxon>Acetobacterales</taxon>
        <taxon>Roseomonadaceae</taxon>
        <taxon>Roseomonas</taxon>
    </lineage>
</organism>
<evidence type="ECO:0000313" key="16">
    <source>
        <dbReference type="EMBL" id="PWC28254.1"/>
    </source>
</evidence>
<protein>
    <submittedName>
        <fullName evidence="16">Flagellar motor stator protein MotA</fullName>
    </submittedName>
</protein>
<evidence type="ECO:0000256" key="7">
    <source>
        <dbReference type="ARBA" id="ARBA00022692"/>
    </source>
</evidence>
<keyword evidence="6" id="KW-0997">Cell inner membrane</keyword>
<feature type="domain" description="Motility protein A N-terminal" evidence="15">
    <location>
        <begin position="5"/>
        <end position="95"/>
    </location>
</feature>
<dbReference type="GO" id="GO:1902600">
    <property type="term" value="P:proton transmembrane transport"/>
    <property type="evidence" value="ECO:0007669"/>
    <property type="project" value="UniProtKB-KW"/>
</dbReference>
<proteinExistence type="inferred from homology"/>
<evidence type="ECO:0000256" key="6">
    <source>
        <dbReference type="ARBA" id="ARBA00022519"/>
    </source>
</evidence>
<dbReference type="NCBIfam" id="TIGR03818">
    <property type="entry name" value="MotA1"/>
    <property type="match status" value="1"/>
</dbReference>
<keyword evidence="17" id="KW-1185">Reference proteome</keyword>
<evidence type="ECO:0000256" key="1">
    <source>
        <dbReference type="ARBA" id="ARBA00004429"/>
    </source>
</evidence>
<dbReference type="PANTHER" id="PTHR30433">
    <property type="entry name" value="CHEMOTAXIS PROTEIN MOTA"/>
    <property type="match status" value="1"/>
</dbReference>
<comment type="subcellular location">
    <subcellularLocation>
        <location evidence="1">Cell inner membrane</location>
        <topology evidence="1">Multi-pass membrane protein</topology>
    </subcellularLocation>
</comment>
<dbReference type="InterPro" id="IPR022522">
    <property type="entry name" value="Flagellar_motor_stator_MotA"/>
</dbReference>
<keyword evidence="16" id="KW-0966">Cell projection</keyword>
<keyword evidence="12 13" id="KW-0472">Membrane</keyword>
<keyword evidence="11" id="KW-0406">Ion transport</keyword>
<dbReference type="AlphaFoldDB" id="A0A2U1V2Z4"/>
<evidence type="ECO:0000259" key="15">
    <source>
        <dbReference type="Pfam" id="PF20560"/>
    </source>
</evidence>
<gene>
    <name evidence="16" type="primary">motA</name>
    <name evidence="16" type="ORF">CR165_13245</name>
</gene>
<dbReference type="Proteomes" id="UP000245048">
    <property type="component" value="Unassembled WGS sequence"/>
</dbReference>
<keyword evidence="16" id="KW-0969">Cilium</keyword>
<feature type="transmembrane region" description="Helical" evidence="13">
    <location>
        <begin position="163"/>
        <end position="187"/>
    </location>
</feature>
<name>A0A2U1V2Z4_9PROT</name>
<evidence type="ECO:0000256" key="4">
    <source>
        <dbReference type="ARBA" id="ARBA00022475"/>
    </source>
</evidence>
<evidence type="ECO:0000256" key="10">
    <source>
        <dbReference type="ARBA" id="ARBA00022989"/>
    </source>
</evidence>
<keyword evidence="7 13" id="KW-0812">Transmembrane</keyword>
<dbReference type="PROSITE" id="PS01307">
    <property type="entry name" value="MOTA"/>
    <property type="match status" value="1"/>
</dbReference>
<keyword evidence="9" id="KW-0375">Hydrogen ion transport</keyword>
<accession>A0A2U1V2Z4</accession>
<dbReference type="InterPro" id="IPR000540">
    <property type="entry name" value="Flag_MotA_CS"/>
</dbReference>
<comment type="similarity">
    <text evidence="2">Belongs to the MotA family.</text>
</comment>
<reference evidence="17" key="1">
    <citation type="submission" date="2017-10" db="EMBL/GenBank/DDBJ databases">
        <authorList>
            <person name="Toshchakov S.V."/>
            <person name="Goeva M.A."/>
        </authorList>
    </citation>
    <scope>NUCLEOTIDE SEQUENCE [LARGE SCALE GENOMIC DNA]</scope>
    <source>
        <strain evidence="17">JR1/69-1-13</strain>
    </source>
</reference>
<evidence type="ECO:0000256" key="3">
    <source>
        <dbReference type="ARBA" id="ARBA00022448"/>
    </source>
</evidence>
<keyword evidence="8" id="KW-0283">Flagellar rotation</keyword>
<dbReference type="Pfam" id="PF20560">
    <property type="entry name" value="MotA_N"/>
    <property type="match status" value="1"/>
</dbReference>
<evidence type="ECO:0000256" key="13">
    <source>
        <dbReference type="SAM" id="Phobius"/>
    </source>
</evidence>
<comment type="caution">
    <text evidence="16">The sequence shown here is derived from an EMBL/GenBank/DDBJ whole genome shotgun (WGS) entry which is preliminary data.</text>
</comment>
<evidence type="ECO:0000256" key="9">
    <source>
        <dbReference type="ARBA" id="ARBA00022781"/>
    </source>
</evidence>
<evidence type="ECO:0000256" key="11">
    <source>
        <dbReference type="ARBA" id="ARBA00023065"/>
    </source>
</evidence>
<evidence type="ECO:0000259" key="14">
    <source>
        <dbReference type="Pfam" id="PF01618"/>
    </source>
</evidence>
<sequence length="289" mass="30473">MILLAGFGVVLACVFGGYLAAGGKLGPILHALPFEMLIIGGAAVGSFLMSNSMAHVKHTLGGLAKALKGARYGRQDYLDLCTLLHRLLRVAQTRGAVGLEPHIEKPEESSIFTAFPRILADRHATALICDYLRMIGMNADDPHQIEDVMQRELRKIREEELHAAHALQSVADALPALGIVAAVLGVIKTMGSIDQPPAVLGAMIGGALVGTFLGVLLAYGLVGPLASKLKAVVMEEAKYLEVVRAVLVAHLHGNAPQVAVEVGRKTVPSDLMPSFQSLETTLNEAAAAA</sequence>
<dbReference type="GO" id="GO:0071978">
    <property type="term" value="P:bacterial-type flagellum-dependent swarming motility"/>
    <property type="evidence" value="ECO:0007669"/>
    <property type="project" value="InterPro"/>
</dbReference>
<keyword evidence="3" id="KW-0813">Transport</keyword>
<dbReference type="GO" id="GO:0005886">
    <property type="term" value="C:plasma membrane"/>
    <property type="evidence" value="ECO:0007669"/>
    <property type="project" value="UniProtKB-SubCell"/>
</dbReference>
<keyword evidence="16" id="KW-0282">Flagellum</keyword>
<dbReference type="RefSeq" id="WP_109517482.1">
    <property type="nucleotide sequence ID" value="NZ_JBHSCH010000065.1"/>
</dbReference>
<dbReference type="OrthoDB" id="9782603at2"/>
<dbReference type="Pfam" id="PF01618">
    <property type="entry name" value="MotA_ExbB"/>
    <property type="match status" value="1"/>
</dbReference>
<keyword evidence="10 13" id="KW-1133">Transmembrane helix</keyword>
<evidence type="ECO:0000256" key="12">
    <source>
        <dbReference type="ARBA" id="ARBA00023136"/>
    </source>
</evidence>
<dbReference type="PANTHER" id="PTHR30433:SF4">
    <property type="entry name" value="MOTILITY PROTEIN A"/>
    <property type="match status" value="1"/>
</dbReference>
<dbReference type="GO" id="GO:0006935">
    <property type="term" value="P:chemotaxis"/>
    <property type="evidence" value="ECO:0007669"/>
    <property type="project" value="UniProtKB-KW"/>
</dbReference>
<dbReference type="InterPro" id="IPR046786">
    <property type="entry name" value="MotA_N"/>
</dbReference>
<dbReference type="EMBL" id="PDOA01000008">
    <property type="protein sequence ID" value="PWC28254.1"/>
    <property type="molecule type" value="Genomic_DNA"/>
</dbReference>
<dbReference type="InterPro" id="IPR002898">
    <property type="entry name" value="MotA_ExbB_proton_chnl"/>
</dbReference>
<feature type="transmembrane region" description="Helical" evidence="13">
    <location>
        <begin position="199"/>
        <end position="222"/>
    </location>
</feature>
<evidence type="ECO:0000256" key="5">
    <source>
        <dbReference type="ARBA" id="ARBA00022500"/>
    </source>
</evidence>
<feature type="domain" description="MotA/TolQ/ExbB proton channel" evidence="14">
    <location>
        <begin position="137"/>
        <end position="241"/>
    </location>
</feature>
<keyword evidence="5" id="KW-0145">Chemotaxis</keyword>
<evidence type="ECO:0000256" key="2">
    <source>
        <dbReference type="ARBA" id="ARBA00008038"/>
    </source>
</evidence>
<keyword evidence="4" id="KW-1003">Cell membrane</keyword>
<evidence type="ECO:0000256" key="8">
    <source>
        <dbReference type="ARBA" id="ARBA00022779"/>
    </source>
</evidence>